<gene>
    <name evidence="1" type="ORF">HRI96_03910</name>
    <name evidence="2" type="ORF">HRQ91_08020</name>
</gene>
<dbReference type="InterPro" id="IPR011006">
    <property type="entry name" value="CheY-like_superfamily"/>
</dbReference>
<dbReference type="GO" id="GO:0006355">
    <property type="term" value="P:regulation of DNA-templated transcription"/>
    <property type="evidence" value="ECO:0007669"/>
    <property type="project" value="InterPro"/>
</dbReference>
<organism evidence="1 4">
    <name type="scientific">Treponema parvum</name>
    <dbReference type="NCBI Taxonomy" id="138851"/>
    <lineage>
        <taxon>Bacteria</taxon>
        <taxon>Pseudomonadati</taxon>
        <taxon>Spirochaetota</taxon>
        <taxon>Spirochaetia</taxon>
        <taxon>Spirochaetales</taxon>
        <taxon>Treponemataceae</taxon>
        <taxon>Treponema</taxon>
    </lineage>
</organism>
<evidence type="ECO:0000313" key="3">
    <source>
        <dbReference type="Proteomes" id="UP000671908"/>
    </source>
</evidence>
<reference evidence="1" key="1">
    <citation type="submission" date="2020-05" db="EMBL/GenBank/DDBJ databases">
        <authorList>
            <person name="Zeng H."/>
            <person name="Chan Y.K."/>
            <person name="Watt R.M."/>
        </authorList>
    </citation>
    <scope>NUCLEOTIDE SEQUENCE</scope>
    <source>
        <strain evidence="2">ATCC 700770</strain>
        <strain evidence="1">ATCC 700773</strain>
    </source>
</reference>
<dbReference type="InterPro" id="IPR016032">
    <property type="entry name" value="Sig_transdc_resp-reg_C-effctor"/>
</dbReference>
<dbReference type="KEGG" id="tpav:HRQ91_08020"/>
<dbReference type="SUPFAM" id="SSF46894">
    <property type="entry name" value="C-terminal effector domain of the bipartite response regulators"/>
    <property type="match status" value="1"/>
</dbReference>
<dbReference type="SUPFAM" id="SSF52172">
    <property type="entry name" value="CheY-like"/>
    <property type="match status" value="1"/>
</dbReference>
<sequence length="242" mass="28784">MLIYFFTNQPKVCEKIADKLESAGYQTIVLENQKMFFHLLNSSDEKPSLFVMDYSMFQHDVLNIYRYMKEKNRIVPLIFYNDPYPDETVRARFWMYQCRTHFKDLDISPLKDAFYIIAQAVDSKELKPYIPLIQKPLPFHDKEIDNKMQSPPQKPDGINIYELRKKMKMPPSVFHLFEFLYERMGIFVSVDELRHTVLLNGRTACPGSVSSYISRLRACLNRCKNCRMDILYSNKCYKLICY</sequence>
<dbReference type="AlphaFoldDB" id="A0A975EZ41"/>
<name>A0A975EZ41_9SPIR</name>
<dbReference type="InterPro" id="IPR036388">
    <property type="entry name" value="WH-like_DNA-bd_sf"/>
</dbReference>
<dbReference type="GO" id="GO:0003677">
    <property type="term" value="F:DNA binding"/>
    <property type="evidence" value="ECO:0007669"/>
    <property type="project" value="InterPro"/>
</dbReference>
<dbReference type="Proteomes" id="UP000671908">
    <property type="component" value="Chromosome"/>
</dbReference>
<dbReference type="Proteomes" id="UP000671995">
    <property type="component" value="Chromosome"/>
</dbReference>
<evidence type="ECO:0000313" key="2">
    <source>
        <dbReference type="EMBL" id="QTQ14404.1"/>
    </source>
</evidence>
<dbReference type="Gene3D" id="1.10.10.10">
    <property type="entry name" value="Winged helix-like DNA-binding domain superfamily/Winged helix DNA-binding domain"/>
    <property type="match status" value="1"/>
</dbReference>
<dbReference type="EMBL" id="CP054142">
    <property type="protein sequence ID" value="QTQ14404.1"/>
    <property type="molecule type" value="Genomic_DNA"/>
</dbReference>
<dbReference type="Gene3D" id="3.40.50.2300">
    <property type="match status" value="1"/>
</dbReference>
<evidence type="ECO:0000313" key="4">
    <source>
        <dbReference type="Proteomes" id="UP000671995"/>
    </source>
</evidence>
<keyword evidence="3" id="KW-1185">Reference proteome</keyword>
<dbReference type="RefSeq" id="WP_210118212.1">
    <property type="nucleotide sequence ID" value="NZ_CP054142.1"/>
</dbReference>
<evidence type="ECO:0000313" key="1">
    <source>
        <dbReference type="EMBL" id="QTQ11417.1"/>
    </source>
</evidence>
<dbReference type="EMBL" id="CP054257">
    <property type="protein sequence ID" value="QTQ11417.1"/>
    <property type="molecule type" value="Genomic_DNA"/>
</dbReference>
<proteinExistence type="predicted"/>
<accession>A0A975EZ41</accession>
<reference evidence="1 3" key="2">
    <citation type="journal article" date="2021" name="Microbiol. Resour. Announc.">
        <title>Complete Genome Sequences of Three Human Oral Treponema parvum Isolates.</title>
        <authorList>
            <person name="Zeng H."/>
            <person name="Watt R.M."/>
        </authorList>
    </citation>
    <scope>NUCLEOTIDE SEQUENCE</scope>
    <source>
        <strain evidence="2 3">ATCC 700770</strain>
        <strain evidence="1">ATCC 700773</strain>
    </source>
</reference>
<protein>
    <submittedName>
        <fullName evidence="1">Uncharacterized protein</fullName>
    </submittedName>
</protein>